<protein>
    <recommendedName>
        <fullName evidence="4">SPP1 Gp6-like phage portal protein</fullName>
    </recommendedName>
</protein>
<gene>
    <name evidence="2" type="ORF">HMPREF9241_01694</name>
</gene>
<dbReference type="eggNOG" id="ENOG502Z839">
    <property type="taxonomic scope" value="Bacteria"/>
</dbReference>
<dbReference type="Pfam" id="PF05133">
    <property type="entry name" value="SPP1_portal"/>
    <property type="match status" value="1"/>
</dbReference>
<organism evidence="2 3">
    <name type="scientific">Schaalia turicensis ACS-279-V-Col4</name>
    <dbReference type="NCBI Taxonomy" id="883077"/>
    <lineage>
        <taxon>Bacteria</taxon>
        <taxon>Bacillati</taxon>
        <taxon>Actinomycetota</taxon>
        <taxon>Actinomycetes</taxon>
        <taxon>Actinomycetales</taxon>
        <taxon>Actinomycetaceae</taxon>
        <taxon>Schaalia</taxon>
    </lineage>
</organism>
<proteinExistence type="predicted"/>
<comment type="caution">
    <text evidence="2">The sequence shown here is derived from an EMBL/GenBank/DDBJ whole genome shotgun (WGS) entry which is preliminary data.</text>
</comment>
<keyword evidence="3" id="KW-1185">Reference proteome</keyword>
<dbReference type="PATRIC" id="fig|883077.3.peg.1707"/>
<reference evidence="2 3" key="1">
    <citation type="submission" date="2012-07" db="EMBL/GenBank/DDBJ databases">
        <title>The Genome Sequence of Actinomyces turicensis ACS-279-V-COL4.</title>
        <authorList>
            <consortium name="The Broad Institute Genome Sequencing Platform"/>
            <person name="Earl A."/>
            <person name="Ward D."/>
            <person name="Feldgarden M."/>
            <person name="Gevers D."/>
            <person name="Saerens B."/>
            <person name="Vaneechoutte M."/>
            <person name="Walker B."/>
            <person name="Young S.K."/>
            <person name="Zeng Q."/>
            <person name="Gargeya S."/>
            <person name="Fitzgerald M."/>
            <person name="Haas B."/>
            <person name="Abouelleil A."/>
            <person name="Alvarado L."/>
            <person name="Arachchi H.M."/>
            <person name="Berlin A."/>
            <person name="Chapman S.B."/>
            <person name="Goldberg J."/>
            <person name="Griggs A."/>
            <person name="Gujja S."/>
            <person name="Hansen M."/>
            <person name="Howarth C."/>
            <person name="Imamovic A."/>
            <person name="Larimer J."/>
            <person name="McCowen C."/>
            <person name="Montmayeur A."/>
            <person name="Murphy C."/>
            <person name="Neiman D."/>
            <person name="Pearson M."/>
            <person name="Priest M."/>
            <person name="Roberts A."/>
            <person name="Saif S."/>
            <person name="Shea T."/>
            <person name="Sisk P."/>
            <person name="Sykes S."/>
            <person name="Wortman J."/>
            <person name="Nusbaum C."/>
            <person name="Birren B."/>
        </authorList>
    </citation>
    <scope>NUCLEOTIDE SEQUENCE [LARGE SCALE GENOMIC DNA]</scope>
    <source>
        <strain evidence="2 3">ACS-279-V-Col4</strain>
    </source>
</reference>
<feature type="region of interest" description="Disordered" evidence="1">
    <location>
        <begin position="456"/>
        <end position="490"/>
    </location>
</feature>
<dbReference type="Proteomes" id="UP000003994">
    <property type="component" value="Unassembled WGS sequence"/>
</dbReference>
<dbReference type="HOGENOM" id="CLU_037838_0_0_11"/>
<evidence type="ECO:0000256" key="1">
    <source>
        <dbReference type="SAM" id="MobiDB-lite"/>
    </source>
</evidence>
<dbReference type="AlphaFoldDB" id="K0YND5"/>
<dbReference type="STRING" id="883077.HMPREF9241_01694"/>
<evidence type="ECO:0000313" key="3">
    <source>
        <dbReference type="Proteomes" id="UP000003994"/>
    </source>
</evidence>
<sequence>MNFPHIKGLSDAEQATCSVLWKQLQRSAAKNEMLSVYYDGHRAFQDLGISIPPQMARVKAALGWPSKVVGALARKHVFDGYSLDGDTDPFDVGELLARNAFELELSKCITSAYTHSCAFLTVAAGDTGSGEPDVLIKARDALSTTVLLDERTGVTRAALTVEAVKPELSGEAGRFTGNLPTEFTLWLPDVFVSCSRTSGKWLVERTPNPFGRVMVEPLVYDPQLRRPFGRSRISREVRYLTDAALRELVRSETHSEFFSSPQRYALGVDENQFAGTNRWSAIMGRVWAIGVNEEGQTPTVGQFPQMSMEPHLAVYRQLAQNLCASTNLPLSSVGIFADNPASAEAMQAAEYALSDEAEYQWRVFTPALRRLVEDIVMVRDSASAPPSDAWRASINWTPARYVSPQASSDFIVKTVQALPRVADTTVALRRAGFTKAEIDEINSETRKTSAVDLIQALNQQTEPTPASDAQGAEATGDATEPQAETATTNE</sequence>
<name>K0YND5_9ACTO</name>
<dbReference type="InterPro" id="IPR021145">
    <property type="entry name" value="Portal_protein_SPP1_Gp6-like"/>
</dbReference>
<dbReference type="RefSeq" id="WP_006681890.1">
    <property type="nucleotide sequence ID" value="NZ_JH815212.1"/>
</dbReference>
<evidence type="ECO:0000313" key="2">
    <source>
        <dbReference type="EMBL" id="EJZ84918.1"/>
    </source>
</evidence>
<accession>K0YND5</accession>
<evidence type="ECO:0008006" key="4">
    <source>
        <dbReference type="Google" id="ProtNLM"/>
    </source>
</evidence>
<dbReference type="EMBL" id="AGWQ01000010">
    <property type="protein sequence ID" value="EJZ84918.1"/>
    <property type="molecule type" value="Genomic_DNA"/>
</dbReference>